<keyword evidence="1" id="KW-1133">Transmembrane helix</keyword>
<name>A0A8J2K824_9HEXA</name>
<organism evidence="2 3">
    <name type="scientific">Allacma fusca</name>
    <dbReference type="NCBI Taxonomy" id="39272"/>
    <lineage>
        <taxon>Eukaryota</taxon>
        <taxon>Metazoa</taxon>
        <taxon>Ecdysozoa</taxon>
        <taxon>Arthropoda</taxon>
        <taxon>Hexapoda</taxon>
        <taxon>Collembola</taxon>
        <taxon>Symphypleona</taxon>
        <taxon>Sminthuridae</taxon>
        <taxon>Allacma</taxon>
    </lineage>
</organism>
<reference evidence="2" key="1">
    <citation type="submission" date="2021-06" db="EMBL/GenBank/DDBJ databases">
        <authorList>
            <person name="Hodson N. C."/>
            <person name="Mongue J. A."/>
            <person name="Jaron S. K."/>
        </authorList>
    </citation>
    <scope>NUCLEOTIDE SEQUENCE</scope>
</reference>
<keyword evidence="1" id="KW-0472">Membrane</keyword>
<evidence type="ECO:0000313" key="2">
    <source>
        <dbReference type="EMBL" id="CAG7730852.1"/>
    </source>
</evidence>
<keyword evidence="1" id="KW-0812">Transmembrane</keyword>
<accession>A0A8J2K824</accession>
<protein>
    <submittedName>
        <fullName evidence="2">Uncharacterized protein</fullName>
    </submittedName>
</protein>
<proteinExistence type="predicted"/>
<dbReference type="Proteomes" id="UP000708208">
    <property type="component" value="Unassembled WGS sequence"/>
</dbReference>
<gene>
    <name evidence="2" type="ORF">AFUS01_LOCUS19468</name>
</gene>
<dbReference type="AlphaFoldDB" id="A0A8J2K824"/>
<evidence type="ECO:0000313" key="3">
    <source>
        <dbReference type="Proteomes" id="UP000708208"/>
    </source>
</evidence>
<sequence length="103" mass="11272">HSEEYISLTFQTDTHWYRLSSAEPLYKGPLILDLIITISIMKIFTICLILSACALAVCLGENAAEATELEVNQAAGIVKRSADVGEAEVRVAPLENKIEGHQD</sequence>
<feature type="non-terminal residue" evidence="2">
    <location>
        <position position="103"/>
    </location>
</feature>
<feature type="transmembrane region" description="Helical" evidence="1">
    <location>
        <begin position="34"/>
        <end position="59"/>
    </location>
</feature>
<comment type="caution">
    <text evidence="2">The sequence shown here is derived from an EMBL/GenBank/DDBJ whole genome shotgun (WGS) entry which is preliminary data.</text>
</comment>
<dbReference type="EMBL" id="CAJVCH010201446">
    <property type="protein sequence ID" value="CAG7730852.1"/>
    <property type="molecule type" value="Genomic_DNA"/>
</dbReference>
<evidence type="ECO:0000256" key="1">
    <source>
        <dbReference type="SAM" id="Phobius"/>
    </source>
</evidence>
<keyword evidence="3" id="KW-1185">Reference proteome</keyword>